<dbReference type="InterPro" id="IPR018062">
    <property type="entry name" value="HTH_AraC-typ_CS"/>
</dbReference>
<evidence type="ECO:0000256" key="2">
    <source>
        <dbReference type="ARBA" id="ARBA00023125"/>
    </source>
</evidence>
<dbReference type="AlphaFoldDB" id="C2G2D9"/>
<gene>
    <name evidence="5" type="ORF">HMPREF0765_3745</name>
</gene>
<organism evidence="5 6">
    <name type="scientific">Sphingobacterium spiritivorum ATCC 33300</name>
    <dbReference type="NCBI Taxonomy" id="525372"/>
    <lineage>
        <taxon>Bacteria</taxon>
        <taxon>Pseudomonadati</taxon>
        <taxon>Bacteroidota</taxon>
        <taxon>Sphingobacteriia</taxon>
        <taxon>Sphingobacteriales</taxon>
        <taxon>Sphingobacteriaceae</taxon>
        <taxon>Sphingobacterium</taxon>
    </lineage>
</organism>
<sequence length="167" mass="19777">MITAAMETEYPRIYLYRRIVQAKLFIEKHYAEKIDLNNISDEACFSKFHFIRLFKSVYQKTPHQYLTKIRIDKAQLFLQEGKSVRDACFLVGFDSISTFSGLFKKEVGISPAQYVNNYQQRLADIKRTPLAFVPGCYAYMHGWNENSNFEEDSKKWFRIFVRITLNK</sequence>
<dbReference type="Proteomes" id="UP000006241">
    <property type="component" value="Unassembled WGS sequence"/>
</dbReference>
<dbReference type="PANTHER" id="PTHR43280:SF28">
    <property type="entry name" value="HTH-TYPE TRANSCRIPTIONAL ACTIVATOR RHAS"/>
    <property type="match status" value="1"/>
</dbReference>
<comment type="caution">
    <text evidence="5">The sequence shown here is derived from an EMBL/GenBank/DDBJ whole genome shotgun (WGS) entry which is preliminary data.</text>
</comment>
<dbReference type="PROSITE" id="PS00041">
    <property type="entry name" value="HTH_ARAC_FAMILY_1"/>
    <property type="match status" value="1"/>
</dbReference>
<evidence type="ECO:0000313" key="5">
    <source>
        <dbReference type="EMBL" id="EEI90659.1"/>
    </source>
</evidence>
<evidence type="ECO:0000313" key="6">
    <source>
        <dbReference type="Proteomes" id="UP000006241"/>
    </source>
</evidence>
<keyword evidence="3" id="KW-0804">Transcription</keyword>
<dbReference type="PROSITE" id="PS01124">
    <property type="entry name" value="HTH_ARAC_FAMILY_2"/>
    <property type="match status" value="1"/>
</dbReference>
<dbReference type="PANTHER" id="PTHR43280">
    <property type="entry name" value="ARAC-FAMILY TRANSCRIPTIONAL REGULATOR"/>
    <property type="match status" value="1"/>
</dbReference>
<keyword evidence="2" id="KW-0238">DNA-binding</keyword>
<dbReference type="EMBL" id="ACHB01000088">
    <property type="protein sequence ID" value="EEI90659.1"/>
    <property type="molecule type" value="Genomic_DNA"/>
</dbReference>
<dbReference type="InterPro" id="IPR009057">
    <property type="entry name" value="Homeodomain-like_sf"/>
</dbReference>
<dbReference type="RefSeq" id="WP_003002661.1">
    <property type="nucleotide sequence ID" value="NZ_GG668630.1"/>
</dbReference>
<feature type="domain" description="HTH araC/xylS-type" evidence="4">
    <location>
        <begin position="20"/>
        <end position="117"/>
    </location>
</feature>
<keyword evidence="1" id="KW-0805">Transcription regulation</keyword>
<dbReference type="Pfam" id="PF12833">
    <property type="entry name" value="HTH_18"/>
    <property type="match status" value="1"/>
</dbReference>
<dbReference type="SUPFAM" id="SSF46689">
    <property type="entry name" value="Homeodomain-like"/>
    <property type="match status" value="2"/>
</dbReference>
<evidence type="ECO:0000256" key="3">
    <source>
        <dbReference type="ARBA" id="ARBA00023163"/>
    </source>
</evidence>
<dbReference type="GO" id="GO:0043565">
    <property type="term" value="F:sequence-specific DNA binding"/>
    <property type="evidence" value="ECO:0007669"/>
    <property type="project" value="InterPro"/>
</dbReference>
<dbReference type="SMART" id="SM00342">
    <property type="entry name" value="HTH_ARAC"/>
    <property type="match status" value="1"/>
</dbReference>
<evidence type="ECO:0000259" key="4">
    <source>
        <dbReference type="PROSITE" id="PS01124"/>
    </source>
</evidence>
<protein>
    <submittedName>
        <fullName evidence="5">Transcriptional regulator, AraC family</fullName>
    </submittedName>
</protein>
<proteinExistence type="predicted"/>
<evidence type="ECO:0000256" key="1">
    <source>
        <dbReference type="ARBA" id="ARBA00023015"/>
    </source>
</evidence>
<name>C2G2D9_SPHSI</name>
<dbReference type="GO" id="GO:0003700">
    <property type="term" value="F:DNA-binding transcription factor activity"/>
    <property type="evidence" value="ECO:0007669"/>
    <property type="project" value="InterPro"/>
</dbReference>
<dbReference type="HOGENOM" id="CLU_000445_81_13_10"/>
<accession>C2G2D9</accession>
<reference evidence="5 6" key="1">
    <citation type="submission" date="2009-01" db="EMBL/GenBank/DDBJ databases">
        <authorList>
            <person name="Qin X."/>
            <person name="Bachman B."/>
            <person name="Battles P."/>
            <person name="Bell A."/>
            <person name="Bess C."/>
            <person name="Bickham C."/>
            <person name="Chaboub L."/>
            <person name="Chen D."/>
            <person name="Coyle M."/>
            <person name="Deiros D.R."/>
            <person name="Dinh H."/>
            <person name="Forbes L."/>
            <person name="Fowler G."/>
            <person name="Francisco L."/>
            <person name="Fu Q."/>
            <person name="Gubbala S."/>
            <person name="Hale W."/>
            <person name="Han Y."/>
            <person name="Hemphill L."/>
            <person name="Highlander S.K."/>
            <person name="Hirani K."/>
            <person name="Hogues M."/>
            <person name="Jackson L."/>
            <person name="Jakkamsetti A."/>
            <person name="Javaid M."/>
            <person name="Jiang H."/>
            <person name="Korchina V."/>
            <person name="Kovar C."/>
            <person name="Lara F."/>
            <person name="Lee S."/>
            <person name="Mata R."/>
            <person name="Mathew T."/>
            <person name="Moen C."/>
            <person name="Morales K."/>
            <person name="Munidasa M."/>
            <person name="Nazareth L."/>
            <person name="Ngo R."/>
            <person name="Nguyen L."/>
            <person name="Okwuonu G."/>
            <person name="Ongeri F."/>
            <person name="Patil S."/>
            <person name="Petrosino J."/>
            <person name="Pham C."/>
            <person name="Pham P."/>
            <person name="Pu L.-L."/>
            <person name="Puazo M."/>
            <person name="Raj R."/>
            <person name="Reid J."/>
            <person name="Rouhana J."/>
            <person name="Saada N."/>
            <person name="Shang Y."/>
            <person name="Simmons D."/>
            <person name="Thornton R."/>
            <person name="Warren J."/>
            <person name="Weissenberger G."/>
            <person name="Zhang J."/>
            <person name="Zhang L."/>
            <person name="Zhou C."/>
            <person name="Zhu D."/>
            <person name="Muzny D."/>
            <person name="Worley K."/>
            <person name="Gibbs R."/>
        </authorList>
    </citation>
    <scope>NUCLEOTIDE SEQUENCE [LARGE SCALE GENOMIC DNA]</scope>
    <source>
        <strain evidence="5 6">ATCC 33300</strain>
    </source>
</reference>
<dbReference type="Gene3D" id="1.10.10.60">
    <property type="entry name" value="Homeodomain-like"/>
    <property type="match status" value="2"/>
</dbReference>
<dbReference type="InterPro" id="IPR018060">
    <property type="entry name" value="HTH_AraC"/>
</dbReference>